<dbReference type="SUPFAM" id="SSF56029">
    <property type="entry name" value="Monooxygenase (hydroxylase) regulatory protein"/>
    <property type="match status" value="1"/>
</dbReference>
<dbReference type="Proteomes" id="UP001479933">
    <property type="component" value="Chromosome"/>
</dbReference>
<dbReference type="InterPro" id="IPR036889">
    <property type="entry name" value="mOase_MmoB_DmpM_sf"/>
</dbReference>
<proteinExistence type="inferred from homology"/>
<sequence>MKNPVGPVLRMGDEVDQIIAAIEDDNPDTPIEVIDRGAYVRIQGEDRVLLTEASLQAYLGSEYRIRSLENLMSSFAGRAITSSDSITWESKSIRDREGAAAAEGAVR</sequence>
<dbReference type="InterPro" id="IPR003454">
    <property type="entry name" value="MOase_MmoB_DmpM"/>
</dbReference>
<dbReference type="Pfam" id="PF02406">
    <property type="entry name" value="MmoB_DmpM"/>
    <property type="match status" value="1"/>
</dbReference>
<evidence type="ECO:0000313" key="2">
    <source>
        <dbReference type="EMBL" id="WYY08480.1"/>
    </source>
</evidence>
<evidence type="ECO:0000256" key="1">
    <source>
        <dbReference type="ARBA" id="ARBA00006313"/>
    </source>
</evidence>
<name>A0ABZ2U445_9ACTN</name>
<evidence type="ECO:0000313" key="3">
    <source>
        <dbReference type="Proteomes" id="UP001479933"/>
    </source>
</evidence>
<accession>A0ABZ2U445</accession>
<comment type="similarity">
    <text evidence="1">Belongs to the TmoD/XamoD family.</text>
</comment>
<protein>
    <submittedName>
        <fullName evidence="2">MmoB/DmpM family protein</fullName>
    </submittedName>
</protein>
<reference evidence="2 3" key="1">
    <citation type="journal article" date="2023" name="Virus Evol.">
        <title>Computational host range prediction-The good, the bad, and the ugly.</title>
        <authorList>
            <person name="Howell A.A."/>
            <person name="Versoza C.J."/>
            <person name="Pfeifer S.P."/>
        </authorList>
    </citation>
    <scope>NUCLEOTIDE SEQUENCE [LARGE SCALE GENOMIC DNA]</scope>
    <source>
        <strain evidence="2 3">1610/1b</strain>
    </source>
</reference>
<dbReference type="Gene3D" id="3.90.56.10">
    <property type="entry name" value="Monooxygenase component MmoB/DmpM"/>
    <property type="match status" value="1"/>
</dbReference>
<dbReference type="RefSeq" id="WP_066169083.1">
    <property type="nucleotide sequence ID" value="NZ_CP136137.1"/>
</dbReference>
<gene>
    <name evidence="2" type="ORF">RVF87_05235</name>
</gene>
<dbReference type="EMBL" id="CP136137">
    <property type="protein sequence ID" value="WYY08480.1"/>
    <property type="molecule type" value="Genomic_DNA"/>
</dbReference>
<organism evidence="2 3">
    <name type="scientific">Gordonia hydrophobica</name>
    <dbReference type="NCBI Taxonomy" id="40516"/>
    <lineage>
        <taxon>Bacteria</taxon>
        <taxon>Bacillati</taxon>
        <taxon>Actinomycetota</taxon>
        <taxon>Actinomycetes</taxon>
        <taxon>Mycobacteriales</taxon>
        <taxon>Gordoniaceae</taxon>
        <taxon>Gordonia</taxon>
    </lineage>
</organism>
<keyword evidence="3" id="KW-1185">Reference proteome</keyword>